<dbReference type="InterPro" id="IPR051461">
    <property type="entry name" value="UPF0750_membrane"/>
</dbReference>
<feature type="transmembrane region" description="Helical" evidence="6">
    <location>
        <begin position="6"/>
        <end position="29"/>
    </location>
</feature>
<dbReference type="GO" id="GO:0005886">
    <property type="term" value="C:plasma membrane"/>
    <property type="evidence" value="ECO:0007669"/>
    <property type="project" value="UniProtKB-SubCell"/>
</dbReference>
<feature type="transmembrane region" description="Helical" evidence="6">
    <location>
        <begin position="194"/>
        <end position="213"/>
    </location>
</feature>
<dbReference type="PANTHER" id="PTHR33545:SF5">
    <property type="entry name" value="UPF0750 MEMBRANE PROTEIN YITT"/>
    <property type="match status" value="1"/>
</dbReference>
<dbReference type="Pfam" id="PF02588">
    <property type="entry name" value="YitT_membrane"/>
    <property type="match status" value="1"/>
</dbReference>
<dbReference type="CDD" id="cd16380">
    <property type="entry name" value="YitT_C"/>
    <property type="match status" value="1"/>
</dbReference>
<organism evidence="8 9">
    <name type="scientific">Prevotella pallens ATCC 700821</name>
    <dbReference type="NCBI Taxonomy" id="997353"/>
    <lineage>
        <taxon>Bacteria</taxon>
        <taxon>Pseudomonadati</taxon>
        <taxon>Bacteroidota</taxon>
        <taxon>Bacteroidia</taxon>
        <taxon>Bacteroidales</taxon>
        <taxon>Prevotellaceae</taxon>
        <taxon>Prevotella</taxon>
    </lineage>
</organism>
<feature type="transmembrane region" description="Helical" evidence="6">
    <location>
        <begin position="219"/>
        <end position="237"/>
    </location>
</feature>
<feature type="domain" description="DUF2179" evidence="7">
    <location>
        <begin position="267"/>
        <end position="321"/>
    </location>
</feature>
<feature type="transmembrane region" description="Helical" evidence="6">
    <location>
        <begin position="153"/>
        <end position="173"/>
    </location>
</feature>
<keyword evidence="4 6" id="KW-1133">Transmembrane helix</keyword>
<evidence type="ECO:0000256" key="1">
    <source>
        <dbReference type="ARBA" id="ARBA00004651"/>
    </source>
</evidence>
<dbReference type="Pfam" id="PF10035">
    <property type="entry name" value="DUF2179"/>
    <property type="match status" value="1"/>
</dbReference>
<gene>
    <name evidence="8" type="ORF">HMPREF9144_0371</name>
</gene>
<evidence type="ECO:0000313" key="8">
    <source>
        <dbReference type="EMBL" id="EGQ21701.1"/>
    </source>
</evidence>
<dbReference type="EMBL" id="AFPY01000016">
    <property type="protein sequence ID" value="EGQ21701.1"/>
    <property type="molecule type" value="Genomic_DNA"/>
</dbReference>
<dbReference type="STRING" id="997353.HMPREF9144_0371"/>
<comment type="caution">
    <text evidence="8">The sequence shown here is derived from an EMBL/GenBank/DDBJ whole genome shotgun (WGS) entry which is preliminary data.</text>
</comment>
<dbReference type="InterPro" id="IPR003740">
    <property type="entry name" value="YitT"/>
</dbReference>
<comment type="subcellular location">
    <subcellularLocation>
        <location evidence="1">Cell membrane</location>
        <topology evidence="1">Multi-pass membrane protein</topology>
    </subcellularLocation>
</comment>
<dbReference type="InterPro" id="IPR015867">
    <property type="entry name" value="N-reg_PII/ATP_PRibTrfase_C"/>
</dbReference>
<keyword evidence="5 6" id="KW-0472">Membrane</keyword>
<evidence type="ECO:0000256" key="4">
    <source>
        <dbReference type="ARBA" id="ARBA00022989"/>
    </source>
</evidence>
<feature type="transmembrane region" description="Helical" evidence="6">
    <location>
        <begin position="50"/>
        <end position="70"/>
    </location>
</feature>
<dbReference type="eggNOG" id="COG1284">
    <property type="taxonomic scope" value="Bacteria"/>
</dbReference>
<dbReference type="HOGENOM" id="CLU_063199_1_1_10"/>
<evidence type="ECO:0000256" key="6">
    <source>
        <dbReference type="SAM" id="Phobius"/>
    </source>
</evidence>
<proteinExistence type="predicted"/>
<evidence type="ECO:0000313" key="9">
    <source>
        <dbReference type="Proteomes" id="UP000004123"/>
    </source>
</evidence>
<accession>F9DFD1</accession>
<evidence type="ECO:0000256" key="2">
    <source>
        <dbReference type="ARBA" id="ARBA00022475"/>
    </source>
</evidence>
<evidence type="ECO:0000256" key="3">
    <source>
        <dbReference type="ARBA" id="ARBA00022692"/>
    </source>
</evidence>
<reference evidence="8 9" key="1">
    <citation type="submission" date="2011-04" db="EMBL/GenBank/DDBJ databases">
        <authorList>
            <person name="Muzny D."/>
            <person name="Qin X."/>
            <person name="Deng J."/>
            <person name="Jiang H."/>
            <person name="Liu Y."/>
            <person name="Qu J."/>
            <person name="Song X.-Z."/>
            <person name="Zhang L."/>
            <person name="Thornton R."/>
            <person name="Coyle M."/>
            <person name="Francisco L."/>
            <person name="Jackson L."/>
            <person name="Javaid M."/>
            <person name="Korchina V."/>
            <person name="Kovar C."/>
            <person name="Mata R."/>
            <person name="Mathew T."/>
            <person name="Ngo R."/>
            <person name="Nguyen L."/>
            <person name="Nguyen N."/>
            <person name="Okwuonu G."/>
            <person name="Ongeri F."/>
            <person name="Pham C."/>
            <person name="Simmons D."/>
            <person name="Wilczek-Boney K."/>
            <person name="Hale W."/>
            <person name="Jakkamsetti A."/>
            <person name="Pham P."/>
            <person name="Ruth R."/>
            <person name="San Lucas F."/>
            <person name="Warren J."/>
            <person name="Zhang J."/>
            <person name="Zhao Z."/>
            <person name="Zhou C."/>
            <person name="Zhu D."/>
            <person name="Lee S."/>
            <person name="Bess C."/>
            <person name="Blankenburg K."/>
            <person name="Forbes L."/>
            <person name="Fu Q."/>
            <person name="Gubbala S."/>
            <person name="Hirani K."/>
            <person name="Jayaseelan J.C."/>
            <person name="Lara F."/>
            <person name="Munidasa M."/>
            <person name="Palculict T."/>
            <person name="Patil S."/>
            <person name="Pu L.-L."/>
            <person name="Saada N."/>
            <person name="Tang L."/>
            <person name="Weissenberger G."/>
            <person name="Zhu Y."/>
            <person name="Hemphill L."/>
            <person name="Shang Y."/>
            <person name="Youmans B."/>
            <person name="Ayvaz T."/>
            <person name="Ross M."/>
            <person name="Santibanez J."/>
            <person name="Aqrawi P."/>
            <person name="Gross S."/>
            <person name="Joshi V."/>
            <person name="Fowler G."/>
            <person name="Nazareth L."/>
            <person name="Reid J."/>
            <person name="Worley K."/>
            <person name="Petrosino J."/>
            <person name="Highlander S."/>
            <person name="Gibbs R."/>
        </authorList>
    </citation>
    <scope>NUCLEOTIDE SEQUENCE [LARGE SCALE GENOMIC DNA]</scope>
    <source>
        <strain evidence="8 9">ATCC 700821</strain>
    </source>
</reference>
<name>F9DFD1_9BACT</name>
<dbReference type="InterPro" id="IPR019264">
    <property type="entry name" value="DUF2179"/>
</dbReference>
<sequence length="346" mass="39082">MLLIVFFVAKNMFLCLISRFIQYKSLLLQKINRLKLMEISISKKVLYREVIDYIMIALGCISYGIGWTIFLLPNDISTGGVAGLSSTVFWALNIPVSYTYFVLNAILLTVALKTLGWRFCVKTIYGVLVMTFATGFLRGYFPHPTIMHEQPFVAMLIGSLFCGMGLGFCLSYNGSSGGSDIVAAIVNKYHDISLGRVLILVDTSIVTLSYLVLKDWERVIYGYLSLFIVSFVLDQVVNAGRRSVQFLIISERYKEICKQIVETPPHRGCTIIDAHGYYSGQTTKVVLVVTRQREARTLYHLINDIDPHAFVTQSQVMGVFGEGFDKFKIKNKNNKKHLETISLEEK</sequence>
<feature type="transmembrane region" description="Helical" evidence="6">
    <location>
        <begin position="90"/>
        <end position="112"/>
    </location>
</feature>
<evidence type="ECO:0000259" key="7">
    <source>
        <dbReference type="Pfam" id="PF10035"/>
    </source>
</evidence>
<dbReference type="PANTHER" id="PTHR33545">
    <property type="entry name" value="UPF0750 MEMBRANE PROTEIN YITT-RELATED"/>
    <property type="match status" value="1"/>
</dbReference>
<evidence type="ECO:0000256" key="5">
    <source>
        <dbReference type="ARBA" id="ARBA00023136"/>
    </source>
</evidence>
<protein>
    <submittedName>
        <fullName evidence="8">YitT family protein</fullName>
    </submittedName>
</protein>
<feature type="transmembrane region" description="Helical" evidence="6">
    <location>
        <begin position="124"/>
        <end position="141"/>
    </location>
</feature>
<dbReference type="Proteomes" id="UP000004123">
    <property type="component" value="Unassembled WGS sequence"/>
</dbReference>
<dbReference type="Gene3D" id="3.30.70.120">
    <property type="match status" value="1"/>
</dbReference>
<keyword evidence="3 6" id="KW-0812">Transmembrane</keyword>
<dbReference type="AlphaFoldDB" id="F9DFD1"/>
<keyword evidence="2" id="KW-1003">Cell membrane</keyword>